<dbReference type="NCBIfam" id="TIGR00668">
    <property type="entry name" value="apaH"/>
    <property type="match status" value="1"/>
</dbReference>
<dbReference type="EMBL" id="JAAIJQ010000021">
    <property type="protein sequence ID" value="NEV62051.1"/>
    <property type="molecule type" value="Genomic_DNA"/>
</dbReference>
<evidence type="ECO:0000256" key="1">
    <source>
        <dbReference type="ARBA" id="ARBA00003413"/>
    </source>
</evidence>
<accession>A0A6M0JYF4</accession>
<organism evidence="7 8">
    <name type="scientific">Thiorhodococcus minor</name>
    <dbReference type="NCBI Taxonomy" id="57489"/>
    <lineage>
        <taxon>Bacteria</taxon>
        <taxon>Pseudomonadati</taxon>
        <taxon>Pseudomonadota</taxon>
        <taxon>Gammaproteobacteria</taxon>
        <taxon>Chromatiales</taxon>
        <taxon>Chromatiaceae</taxon>
        <taxon>Thiorhodococcus</taxon>
    </lineage>
</organism>
<dbReference type="EC" id="3.6.1.41" evidence="5"/>
<dbReference type="PANTHER" id="PTHR40942:SF4">
    <property type="entry name" value="CYTOCHROME C5"/>
    <property type="match status" value="1"/>
</dbReference>
<dbReference type="InterPro" id="IPR004617">
    <property type="entry name" value="ApaH"/>
</dbReference>
<comment type="function">
    <text evidence="1 5">Hydrolyzes diadenosine 5',5'''-P1,P4-tetraphosphate to yield ADP.</text>
</comment>
<name>A0A6M0JYF4_9GAMM</name>
<protein>
    <recommendedName>
        <fullName evidence="5">Bis(5'-nucleosyl)-tetraphosphatase, symmetrical</fullName>
        <ecNumber evidence="5">3.6.1.41</ecNumber>
    </recommendedName>
    <alternativeName>
        <fullName evidence="5">Ap4A hydrolase</fullName>
    </alternativeName>
    <alternativeName>
        <fullName evidence="5">Diadenosine 5',5'''-P1,P4-tetraphosphate pyrophosphohydrolase</fullName>
    </alternativeName>
    <alternativeName>
        <fullName evidence="5">Diadenosine tetraphosphatase</fullName>
    </alternativeName>
</protein>
<dbReference type="PANTHER" id="PTHR40942">
    <property type="match status" value="1"/>
</dbReference>
<evidence type="ECO:0000256" key="3">
    <source>
        <dbReference type="ARBA" id="ARBA00022801"/>
    </source>
</evidence>
<evidence type="ECO:0000313" key="8">
    <source>
        <dbReference type="Proteomes" id="UP000483379"/>
    </source>
</evidence>
<gene>
    <name evidence="5" type="primary">apaH</name>
    <name evidence="7" type="ORF">G3446_09140</name>
</gene>
<dbReference type="Gene3D" id="3.60.21.10">
    <property type="match status" value="1"/>
</dbReference>
<keyword evidence="3 5" id="KW-0378">Hydrolase</keyword>
<dbReference type="CDD" id="cd07422">
    <property type="entry name" value="MPP_ApaH"/>
    <property type="match status" value="1"/>
</dbReference>
<dbReference type="PIRSF" id="PIRSF000903">
    <property type="entry name" value="B5n-ttraPtase_sm"/>
    <property type="match status" value="1"/>
</dbReference>
<comment type="caution">
    <text evidence="7">The sequence shown here is derived from an EMBL/GenBank/DDBJ whole genome shotgun (WGS) entry which is preliminary data.</text>
</comment>
<evidence type="ECO:0000256" key="2">
    <source>
        <dbReference type="ARBA" id="ARBA00005419"/>
    </source>
</evidence>
<dbReference type="HAMAP" id="MF_00199">
    <property type="entry name" value="ApaH"/>
    <property type="match status" value="1"/>
</dbReference>
<evidence type="ECO:0000256" key="5">
    <source>
        <dbReference type="HAMAP-Rule" id="MF_00199"/>
    </source>
</evidence>
<dbReference type="InterPro" id="IPR004843">
    <property type="entry name" value="Calcineurin-like_PHP"/>
</dbReference>
<dbReference type="GO" id="GO:0008803">
    <property type="term" value="F:bis(5'-nucleosyl)-tetraphosphatase (symmetrical) activity"/>
    <property type="evidence" value="ECO:0007669"/>
    <property type="project" value="UniProtKB-UniRule"/>
</dbReference>
<evidence type="ECO:0000259" key="6">
    <source>
        <dbReference type="Pfam" id="PF00149"/>
    </source>
</evidence>
<feature type="domain" description="Calcineurin-like phosphoesterase" evidence="6">
    <location>
        <begin position="2"/>
        <end position="154"/>
    </location>
</feature>
<evidence type="ECO:0000313" key="7">
    <source>
        <dbReference type="EMBL" id="NEV62051.1"/>
    </source>
</evidence>
<comment type="catalytic activity">
    <reaction evidence="4 5">
        <text>P(1),P(4)-bis(5'-adenosyl) tetraphosphate + H2O = 2 ADP + 2 H(+)</text>
        <dbReference type="Rhea" id="RHEA:24252"/>
        <dbReference type="ChEBI" id="CHEBI:15377"/>
        <dbReference type="ChEBI" id="CHEBI:15378"/>
        <dbReference type="ChEBI" id="CHEBI:58141"/>
        <dbReference type="ChEBI" id="CHEBI:456216"/>
        <dbReference type="EC" id="3.6.1.41"/>
    </reaction>
</comment>
<dbReference type="AlphaFoldDB" id="A0A6M0JYF4"/>
<dbReference type="SUPFAM" id="SSF56300">
    <property type="entry name" value="Metallo-dependent phosphatases"/>
    <property type="match status" value="1"/>
</dbReference>
<evidence type="ECO:0000256" key="4">
    <source>
        <dbReference type="ARBA" id="ARBA00049417"/>
    </source>
</evidence>
<proteinExistence type="inferred from homology"/>
<dbReference type="NCBIfam" id="NF001204">
    <property type="entry name" value="PRK00166.1"/>
    <property type="match status" value="1"/>
</dbReference>
<dbReference type="InterPro" id="IPR029052">
    <property type="entry name" value="Metallo-depent_PP-like"/>
</dbReference>
<keyword evidence="8" id="KW-1185">Reference proteome</keyword>
<dbReference type="Proteomes" id="UP000483379">
    <property type="component" value="Unassembled WGS sequence"/>
</dbReference>
<reference evidence="7 8" key="1">
    <citation type="submission" date="2020-02" db="EMBL/GenBank/DDBJ databases">
        <title>Genome sequences of Thiorhodococcus mannitoliphagus and Thiorhodococcus minor, purple sulfur photosynthetic bacteria in the gammaproteobacterial family, Chromatiaceae.</title>
        <authorList>
            <person name="Aviles F.A."/>
            <person name="Meyer T.E."/>
            <person name="Kyndt J.A."/>
        </authorList>
    </citation>
    <scope>NUCLEOTIDE SEQUENCE [LARGE SCALE GENOMIC DNA]</scope>
    <source>
        <strain evidence="7 8">DSM 11518</strain>
    </source>
</reference>
<dbReference type="Pfam" id="PF00149">
    <property type="entry name" value="Metallophos"/>
    <property type="match status" value="1"/>
</dbReference>
<sequence>MPSYAIGDIQGCHTELRRLLDQLAFDPKRDRLWLVGDLVNRGPHSLEVLRLVRDLGDAATVVLGNHDLHLLAVAAGNNKHAKKSTLEAVLEAPDRDELLDWLRHRPVLHHDDTLALTMIHAGLPPQWDLAQARECARELESALRGADYRAFLQEMYGNQPSLWSPHLRGVERLRFITNCLTRLRYCEQDGSLALKEKGQLGSQRPGRLPWFQMPGRLSRDDRIIFGHWSTLGFWAGENVWAIDSGCLWGGALTALRLDETPLRAVQLDCPGELEPSDA</sequence>
<dbReference type="RefSeq" id="WP_164452523.1">
    <property type="nucleotide sequence ID" value="NZ_JAAIJQ010000021.1"/>
</dbReference>
<comment type="similarity">
    <text evidence="2 5">Belongs to the Ap4A hydrolase family.</text>
</comment>